<dbReference type="Proteomes" id="UP000247696">
    <property type="component" value="Chromosome"/>
</dbReference>
<organism evidence="10 11">
    <name type="scientific">Corynebacterium provencense</name>
    <dbReference type="NCBI Taxonomy" id="1737425"/>
    <lineage>
        <taxon>Bacteria</taxon>
        <taxon>Bacillati</taxon>
        <taxon>Actinomycetota</taxon>
        <taxon>Actinomycetes</taxon>
        <taxon>Mycobacteriales</taxon>
        <taxon>Corynebacteriaceae</taxon>
        <taxon>Corynebacterium</taxon>
    </lineage>
</organism>
<keyword evidence="3" id="KW-1003">Cell membrane</keyword>
<evidence type="ECO:0000259" key="9">
    <source>
        <dbReference type="PROSITE" id="PS50928"/>
    </source>
</evidence>
<feature type="transmembrane region" description="Helical" evidence="7">
    <location>
        <begin position="47"/>
        <end position="67"/>
    </location>
</feature>
<dbReference type="CDD" id="cd06261">
    <property type="entry name" value="TM_PBP2"/>
    <property type="match status" value="1"/>
</dbReference>
<protein>
    <submittedName>
        <fullName evidence="10">L-arabinose transport system permease protein AraQ</fullName>
    </submittedName>
</protein>
<feature type="transmembrane region" description="Helical" evidence="7">
    <location>
        <begin position="172"/>
        <end position="193"/>
    </location>
</feature>
<feature type="transmembrane region" description="Helical" evidence="7">
    <location>
        <begin position="106"/>
        <end position="131"/>
    </location>
</feature>
<evidence type="ECO:0000256" key="8">
    <source>
        <dbReference type="SAM" id="MobiDB-lite"/>
    </source>
</evidence>
<dbReference type="Gene3D" id="1.10.3720.10">
    <property type="entry name" value="MetI-like"/>
    <property type="match status" value="1"/>
</dbReference>
<evidence type="ECO:0000256" key="4">
    <source>
        <dbReference type="ARBA" id="ARBA00022692"/>
    </source>
</evidence>
<keyword evidence="2 7" id="KW-0813">Transport</keyword>
<evidence type="ECO:0000256" key="2">
    <source>
        <dbReference type="ARBA" id="ARBA00022448"/>
    </source>
</evidence>
<comment type="subcellular location">
    <subcellularLocation>
        <location evidence="1 7">Cell membrane</location>
        <topology evidence="1 7">Multi-pass membrane protein</topology>
    </subcellularLocation>
</comment>
<comment type="similarity">
    <text evidence="7">Belongs to the binding-protein-dependent transport system permease family.</text>
</comment>
<feature type="transmembrane region" description="Helical" evidence="7">
    <location>
        <begin position="218"/>
        <end position="239"/>
    </location>
</feature>
<gene>
    <name evidence="10" type="primary">araQ</name>
    <name evidence="10" type="ORF">Csp1_00520</name>
</gene>
<dbReference type="InterPro" id="IPR035906">
    <property type="entry name" value="MetI-like_sf"/>
</dbReference>
<evidence type="ECO:0000256" key="7">
    <source>
        <dbReference type="RuleBase" id="RU363032"/>
    </source>
</evidence>
<dbReference type="PANTHER" id="PTHR43744:SF13">
    <property type="entry name" value="SN-GLYCEROL-3-PHOSPHATE TRANSPORT INTEGRAL MEMBRANE PROTEIN ABC TRANSPORTER UGPE-RELATED"/>
    <property type="match status" value="1"/>
</dbReference>
<evidence type="ECO:0000256" key="1">
    <source>
        <dbReference type="ARBA" id="ARBA00004651"/>
    </source>
</evidence>
<reference evidence="11" key="1">
    <citation type="submission" date="2017-11" db="EMBL/GenBank/DDBJ databases">
        <title>Otitis media/interna in a cat caused by the recently described species Corynebacterium provencense.</title>
        <authorList>
            <person name="Kittl S."/>
            <person name="Brodard I."/>
            <person name="Rychener L."/>
            <person name="Jores J."/>
            <person name="Roosje P."/>
            <person name="Gobeli Brawand S."/>
        </authorList>
    </citation>
    <scope>NUCLEOTIDE SEQUENCE [LARGE SCALE GENOMIC DNA]</scope>
    <source>
        <strain evidence="11">17KM38</strain>
    </source>
</reference>
<keyword evidence="4 7" id="KW-0812">Transmembrane</keyword>
<evidence type="ECO:0000256" key="6">
    <source>
        <dbReference type="ARBA" id="ARBA00023136"/>
    </source>
</evidence>
<dbReference type="EMBL" id="CP024988">
    <property type="protein sequence ID" value="AWT24889.1"/>
    <property type="molecule type" value="Genomic_DNA"/>
</dbReference>
<dbReference type="KEGG" id="cpre:Csp1_00520"/>
<feature type="region of interest" description="Disordered" evidence="8">
    <location>
        <begin position="1"/>
        <end position="31"/>
    </location>
</feature>
<dbReference type="AlphaFoldDB" id="A0A2Z3YMP7"/>
<feature type="domain" description="ABC transmembrane type-1" evidence="9">
    <location>
        <begin position="107"/>
        <end position="297"/>
    </location>
</feature>
<evidence type="ECO:0000313" key="10">
    <source>
        <dbReference type="EMBL" id="AWT24889.1"/>
    </source>
</evidence>
<dbReference type="STRING" id="1737425.GCA_900049755_01835"/>
<dbReference type="OrthoDB" id="2063054at2"/>
<feature type="transmembrane region" description="Helical" evidence="7">
    <location>
        <begin position="276"/>
        <end position="297"/>
    </location>
</feature>
<feature type="transmembrane region" description="Helical" evidence="7">
    <location>
        <begin position="143"/>
        <end position="166"/>
    </location>
</feature>
<keyword evidence="11" id="KW-1185">Reference proteome</keyword>
<name>A0A2Z3YMP7_9CORY</name>
<dbReference type="GO" id="GO:0005886">
    <property type="term" value="C:plasma membrane"/>
    <property type="evidence" value="ECO:0007669"/>
    <property type="project" value="UniProtKB-SubCell"/>
</dbReference>
<dbReference type="InterPro" id="IPR000515">
    <property type="entry name" value="MetI-like"/>
</dbReference>
<keyword evidence="5 7" id="KW-1133">Transmembrane helix</keyword>
<dbReference type="PANTHER" id="PTHR43744">
    <property type="entry name" value="ABC TRANSPORTER PERMEASE PROTEIN MG189-RELATED-RELATED"/>
    <property type="match status" value="1"/>
</dbReference>
<proteinExistence type="inferred from homology"/>
<evidence type="ECO:0000313" key="11">
    <source>
        <dbReference type="Proteomes" id="UP000247696"/>
    </source>
</evidence>
<dbReference type="PROSITE" id="PS50928">
    <property type="entry name" value="ABC_TM1"/>
    <property type="match status" value="1"/>
</dbReference>
<dbReference type="GO" id="GO:0055085">
    <property type="term" value="P:transmembrane transport"/>
    <property type="evidence" value="ECO:0007669"/>
    <property type="project" value="InterPro"/>
</dbReference>
<accession>A0A2Z3YMP7</accession>
<dbReference type="SUPFAM" id="SSF161098">
    <property type="entry name" value="MetI-like"/>
    <property type="match status" value="1"/>
</dbReference>
<dbReference type="Pfam" id="PF00528">
    <property type="entry name" value="BPD_transp_1"/>
    <property type="match status" value="1"/>
</dbReference>
<evidence type="ECO:0000256" key="3">
    <source>
        <dbReference type="ARBA" id="ARBA00022475"/>
    </source>
</evidence>
<sequence>MSTTTPVTAPVGDLTGTPGDGTPGSGLPGELRNARSRRARSVLSQTALYILLVVTALTFAVPLYWMFSSAVKSQSDIYSWPINWIPGSPTWQGFVEAWRTAPFGRFFVNSVVTSLVGTVLEMVLAVFSAYAFAFMRIPFKGPLFVLILGSMMLPGHVTLLVNYITISQLGWLNTYQGLIVPDIGTAFAMFLLYQQMRQIPKELLDSARIDGAGHLRQLFSVILPICVPMAVTAALIVFMGKWNSYVWPLIATSTVDMRTLPIGLQFLQSQEGYTNWGAVMAGAVIVSLPMLLLFFFAQKKIIGGISAGALKG</sequence>
<evidence type="ECO:0000256" key="5">
    <source>
        <dbReference type="ARBA" id="ARBA00022989"/>
    </source>
</evidence>
<keyword evidence="6 7" id="KW-0472">Membrane</keyword>
<feature type="compositionally biased region" description="Gly residues" evidence="8">
    <location>
        <begin position="18"/>
        <end position="27"/>
    </location>
</feature>
<dbReference type="RefSeq" id="WP_110480753.1">
    <property type="nucleotide sequence ID" value="NZ_CP024988.1"/>
</dbReference>